<dbReference type="AlphaFoldDB" id="A0AAD6RNW4"/>
<feature type="chain" id="PRO_5041991106" evidence="1">
    <location>
        <begin position="18"/>
        <end position="31"/>
    </location>
</feature>
<evidence type="ECO:0000313" key="3">
    <source>
        <dbReference type="Proteomes" id="UP001164929"/>
    </source>
</evidence>
<evidence type="ECO:0000256" key="1">
    <source>
        <dbReference type="SAM" id="SignalP"/>
    </source>
</evidence>
<comment type="caution">
    <text evidence="2">The sequence shown here is derived from an EMBL/GenBank/DDBJ whole genome shotgun (WGS) entry which is preliminary data.</text>
</comment>
<protein>
    <submittedName>
        <fullName evidence="2">Uncharacterized protein</fullName>
    </submittedName>
</protein>
<dbReference type="EMBL" id="JAQIZT010000001">
    <property type="protein sequence ID" value="KAJ7012390.1"/>
    <property type="molecule type" value="Genomic_DNA"/>
</dbReference>
<name>A0AAD6RNW4_9ROSI</name>
<keyword evidence="3" id="KW-1185">Reference proteome</keyword>
<accession>A0AAD6RNW4</accession>
<keyword evidence="1" id="KW-0732">Signal</keyword>
<dbReference type="Proteomes" id="UP001164929">
    <property type="component" value="Chromosome 1"/>
</dbReference>
<feature type="signal peptide" evidence="1">
    <location>
        <begin position="1"/>
        <end position="17"/>
    </location>
</feature>
<organism evidence="2 3">
    <name type="scientific">Populus alba x Populus x berolinensis</name>
    <dbReference type="NCBI Taxonomy" id="444605"/>
    <lineage>
        <taxon>Eukaryota</taxon>
        <taxon>Viridiplantae</taxon>
        <taxon>Streptophyta</taxon>
        <taxon>Embryophyta</taxon>
        <taxon>Tracheophyta</taxon>
        <taxon>Spermatophyta</taxon>
        <taxon>Magnoliopsida</taxon>
        <taxon>eudicotyledons</taxon>
        <taxon>Gunneridae</taxon>
        <taxon>Pentapetalae</taxon>
        <taxon>rosids</taxon>
        <taxon>fabids</taxon>
        <taxon>Malpighiales</taxon>
        <taxon>Salicaceae</taxon>
        <taxon>Saliceae</taxon>
        <taxon>Populus</taxon>
    </lineage>
</organism>
<evidence type="ECO:0000313" key="2">
    <source>
        <dbReference type="EMBL" id="KAJ7012390.1"/>
    </source>
</evidence>
<reference evidence="2 3" key="1">
    <citation type="journal article" date="2023" name="Mol. Ecol. Resour.">
        <title>Chromosome-level genome assembly of a triploid poplar Populus alba 'Berolinensis'.</title>
        <authorList>
            <person name="Chen S."/>
            <person name="Yu Y."/>
            <person name="Wang X."/>
            <person name="Wang S."/>
            <person name="Zhang T."/>
            <person name="Zhou Y."/>
            <person name="He R."/>
            <person name="Meng N."/>
            <person name="Wang Y."/>
            <person name="Liu W."/>
            <person name="Liu Z."/>
            <person name="Liu J."/>
            <person name="Guo Q."/>
            <person name="Huang H."/>
            <person name="Sederoff R.R."/>
            <person name="Wang G."/>
            <person name="Qu G."/>
            <person name="Chen S."/>
        </authorList>
    </citation>
    <scope>NUCLEOTIDE SEQUENCE [LARGE SCALE GENOMIC DNA]</scope>
    <source>
        <strain evidence="2">SC-2020</strain>
    </source>
</reference>
<gene>
    <name evidence="2" type="ORF">NC653_002443</name>
</gene>
<proteinExistence type="predicted"/>
<sequence>MLLLLLLLPVLSSCSWPKQETTMGQLRTLLM</sequence>